<proteinExistence type="predicted"/>
<protein>
    <submittedName>
        <fullName evidence="2">(Perigord truffle) hypothetical protein</fullName>
    </submittedName>
</protein>
<evidence type="ECO:0000313" key="2">
    <source>
        <dbReference type="EMBL" id="CAZ85036.1"/>
    </source>
</evidence>
<accession>D5GKJ3</accession>
<feature type="region of interest" description="Disordered" evidence="1">
    <location>
        <begin position="33"/>
        <end position="65"/>
    </location>
</feature>
<organism evidence="2 3">
    <name type="scientific">Tuber melanosporum (strain Mel28)</name>
    <name type="common">Perigord black truffle</name>
    <dbReference type="NCBI Taxonomy" id="656061"/>
    <lineage>
        <taxon>Eukaryota</taxon>
        <taxon>Fungi</taxon>
        <taxon>Dikarya</taxon>
        <taxon>Ascomycota</taxon>
        <taxon>Pezizomycotina</taxon>
        <taxon>Pezizomycetes</taxon>
        <taxon>Pezizales</taxon>
        <taxon>Tuberaceae</taxon>
        <taxon>Tuber</taxon>
    </lineage>
</organism>
<dbReference type="RefSeq" id="XP_002840845.1">
    <property type="nucleotide sequence ID" value="XM_002840799.1"/>
</dbReference>
<dbReference type="KEGG" id="tml:GSTUM_00009591001"/>
<dbReference type="EMBL" id="FN430339">
    <property type="protein sequence ID" value="CAZ85036.1"/>
    <property type="molecule type" value="Genomic_DNA"/>
</dbReference>
<dbReference type="HOGENOM" id="CLU_1289778_0_0_1"/>
<keyword evidence="3" id="KW-1185">Reference proteome</keyword>
<sequence length="214" mass="23734">MTGTGTFELALIDTSCLEPPRKKRRLTHAVALDLFDSPRPSSPEPPHEKTPYPHGGRKGGDDNDEMMTDGILPVAAVPDVISTAYDDYVSTLPLNILFQVKVTNNATAREAFPDALLGHSIRLYYPEYKSFARFMREGVIAGLRLESARDVRNIKIVARKAGEVIVELDILSDGEVWEKAMRELRKIGIGKHGEGGRKMASSVRLTLGLNYWGR</sequence>
<evidence type="ECO:0000313" key="3">
    <source>
        <dbReference type="Proteomes" id="UP000006911"/>
    </source>
</evidence>
<name>D5GKJ3_TUBMM</name>
<dbReference type="InParanoid" id="D5GKJ3"/>
<reference evidence="2 3" key="1">
    <citation type="journal article" date="2010" name="Nature">
        <title>Perigord black truffle genome uncovers evolutionary origins and mechanisms of symbiosis.</title>
        <authorList>
            <person name="Martin F."/>
            <person name="Kohler A."/>
            <person name="Murat C."/>
            <person name="Balestrini R."/>
            <person name="Coutinho P.M."/>
            <person name="Jaillon O."/>
            <person name="Montanini B."/>
            <person name="Morin E."/>
            <person name="Noel B."/>
            <person name="Percudani R."/>
            <person name="Porcel B."/>
            <person name="Rubini A."/>
            <person name="Amicucci A."/>
            <person name="Amselem J."/>
            <person name="Anthouard V."/>
            <person name="Arcioni S."/>
            <person name="Artiguenave F."/>
            <person name="Aury J.M."/>
            <person name="Ballario P."/>
            <person name="Bolchi A."/>
            <person name="Brenna A."/>
            <person name="Brun A."/>
            <person name="Buee M."/>
            <person name="Cantarel B."/>
            <person name="Chevalier G."/>
            <person name="Couloux A."/>
            <person name="Da Silva C."/>
            <person name="Denoeud F."/>
            <person name="Duplessis S."/>
            <person name="Ghignone S."/>
            <person name="Hilselberger B."/>
            <person name="Iotti M."/>
            <person name="Marcais B."/>
            <person name="Mello A."/>
            <person name="Miranda M."/>
            <person name="Pacioni G."/>
            <person name="Quesneville H."/>
            <person name="Riccioni C."/>
            <person name="Ruotolo R."/>
            <person name="Splivallo R."/>
            <person name="Stocchi V."/>
            <person name="Tisserant E."/>
            <person name="Viscomi A.R."/>
            <person name="Zambonelli A."/>
            <person name="Zampieri E."/>
            <person name="Henrissat B."/>
            <person name="Lebrun M.H."/>
            <person name="Paolocci F."/>
            <person name="Bonfante P."/>
            <person name="Ottonello S."/>
            <person name="Wincker P."/>
        </authorList>
    </citation>
    <scope>NUCLEOTIDE SEQUENCE [LARGE SCALE GENOMIC DNA]</scope>
    <source>
        <strain evidence="2 3">Mel28</strain>
    </source>
</reference>
<gene>
    <name evidence="2" type="ORF">GSTUM_00009591001</name>
</gene>
<dbReference type="AlphaFoldDB" id="D5GKJ3"/>
<evidence type="ECO:0000256" key="1">
    <source>
        <dbReference type="SAM" id="MobiDB-lite"/>
    </source>
</evidence>
<dbReference type="Proteomes" id="UP000006911">
    <property type="component" value="Unassembled WGS sequence"/>
</dbReference>
<dbReference type="GeneID" id="9184697"/>